<dbReference type="GO" id="GO:0003677">
    <property type="term" value="F:DNA binding"/>
    <property type="evidence" value="ECO:0007669"/>
    <property type="project" value="InterPro"/>
</dbReference>
<dbReference type="InterPro" id="IPR018004">
    <property type="entry name" value="KilA/APSES_HTH"/>
</dbReference>
<name>A0AAX3YXM9_9ENTR</name>
<dbReference type="SUPFAM" id="SSF54616">
    <property type="entry name" value="DNA-binding domain of Mlu1-box binding protein MBP1"/>
    <property type="match status" value="1"/>
</dbReference>
<dbReference type="Pfam" id="PF04383">
    <property type="entry name" value="KilA-N"/>
    <property type="match status" value="1"/>
</dbReference>
<reference evidence="2" key="1">
    <citation type="journal article" date="2023" name="J. Antimicrob. Chemother.">
        <title>Emergence of OXA-48-producing Enterobacter hormaechei in a Swiss companion animal clinic and their genetic relationship to clinical human isolates.</title>
        <authorList>
            <person name="Dona V."/>
            <person name="Nordmann P."/>
            <person name="Kittl S."/>
            <person name="Schuller S."/>
            <person name="Bouvier M."/>
            <person name="Poirel L."/>
            <person name="Endimiani A."/>
            <person name="Perreten V."/>
        </authorList>
    </citation>
    <scope>NUCLEOTIDE SEQUENCE</scope>
    <source>
        <strain evidence="2">Ehh_25</strain>
    </source>
</reference>
<dbReference type="InterPro" id="IPR036887">
    <property type="entry name" value="HTH_APSES_sf"/>
</dbReference>
<protein>
    <submittedName>
        <fullName evidence="2">KilA-N domain-containing protein</fullName>
    </submittedName>
</protein>
<evidence type="ECO:0000313" key="2">
    <source>
        <dbReference type="EMBL" id="WMB09607.1"/>
    </source>
</evidence>
<dbReference type="EMBL" id="CP126746">
    <property type="protein sequence ID" value="WMB09607.1"/>
    <property type="molecule type" value="Genomic_DNA"/>
</dbReference>
<dbReference type="Proteomes" id="UP001229386">
    <property type="component" value="Chromosome"/>
</dbReference>
<dbReference type="RefSeq" id="WP_306675501.1">
    <property type="nucleotide sequence ID" value="NZ_CP126746.1"/>
</dbReference>
<sequence length="165" mass="19317">MSNIIPIDFEGHPMRFSDDGWFDATAAADKFNKEPAQWLRLPETVRYIEALKSRYGNITYVKTSRARKDRGGGTWLHPKLAVRFARWLSVDFEIWCDEQIDAIIQGSVYHIDDERIKAIFLLDKSQPWEKRFSDPFYSAMFKMSGLPRHRPGRRPALFGMIEVVY</sequence>
<feature type="domain" description="KilA-N" evidence="1">
    <location>
        <begin position="3"/>
        <end position="103"/>
    </location>
</feature>
<evidence type="ECO:0000313" key="3">
    <source>
        <dbReference type="Proteomes" id="UP001229386"/>
    </source>
</evidence>
<accession>A0AAX3YXM9</accession>
<dbReference type="InterPro" id="IPR017880">
    <property type="entry name" value="KilA_N"/>
</dbReference>
<organism evidence="2 3">
    <name type="scientific">Enterobacter hormaechei</name>
    <dbReference type="NCBI Taxonomy" id="158836"/>
    <lineage>
        <taxon>Bacteria</taxon>
        <taxon>Pseudomonadati</taxon>
        <taxon>Pseudomonadota</taxon>
        <taxon>Gammaproteobacteria</taxon>
        <taxon>Enterobacterales</taxon>
        <taxon>Enterobacteriaceae</taxon>
        <taxon>Enterobacter</taxon>
        <taxon>Enterobacter cloacae complex</taxon>
    </lineage>
</organism>
<dbReference type="PROSITE" id="PS51301">
    <property type="entry name" value="KILA_N"/>
    <property type="match status" value="1"/>
</dbReference>
<proteinExistence type="predicted"/>
<dbReference type="SMART" id="SM01252">
    <property type="entry name" value="KilA-N"/>
    <property type="match status" value="1"/>
</dbReference>
<evidence type="ECO:0000259" key="1">
    <source>
        <dbReference type="PROSITE" id="PS51301"/>
    </source>
</evidence>
<gene>
    <name evidence="2" type="ORF">QPR60_13455</name>
</gene>
<dbReference type="AlphaFoldDB" id="A0AAX3YXM9"/>